<keyword evidence="9" id="KW-1185">Reference proteome</keyword>
<dbReference type="Pfam" id="PF04347">
    <property type="entry name" value="FliO"/>
    <property type="match status" value="1"/>
</dbReference>
<evidence type="ECO:0000256" key="4">
    <source>
        <dbReference type="ARBA" id="ARBA00023136"/>
    </source>
</evidence>
<name>A0ABV9NG17_9GAMM</name>
<dbReference type="RefSeq" id="WP_377003343.1">
    <property type="nucleotide sequence ID" value="NZ_JBHSGG010000007.1"/>
</dbReference>
<gene>
    <name evidence="8" type="primary">fliO</name>
    <name evidence="8" type="ORF">ACFO3Q_03955</name>
</gene>
<evidence type="ECO:0000256" key="2">
    <source>
        <dbReference type="ARBA" id="ARBA00022692"/>
    </source>
</evidence>
<keyword evidence="8" id="KW-0282">Flagellum</keyword>
<evidence type="ECO:0000256" key="5">
    <source>
        <dbReference type="ARBA" id="ARBA00023143"/>
    </source>
</evidence>
<dbReference type="InterPro" id="IPR052205">
    <property type="entry name" value="FliO/MopB"/>
</dbReference>
<dbReference type="Proteomes" id="UP001595892">
    <property type="component" value="Unassembled WGS sequence"/>
</dbReference>
<proteinExistence type="inferred from homology"/>
<sequence>MSAAAAATGAAAQAGGFAGSAAPSPSIAGGLFALLLVVGLILGLAWLLKRLPGSGFRPTPGLRLVASLHVGPKERLLVVETGGEQLLLGVGAGGIRPLHVLREPIPETPQPQGFAALLKQRTGSAP</sequence>
<keyword evidence="4 7" id="KW-0472">Membrane</keyword>
<evidence type="ECO:0000256" key="6">
    <source>
        <dbReference type="ARBA" id="ARBA00037937"/>
    </source>
</evidence>
<organism evidence="8 9">
    <name type="scientific">Coralloluteibacterium thermophilum</name>
    <dbReference type="NCBI Taxonomy" id="2707049"/>
    <lineage>
        <taxon>Bacteria</taxon>
        <taxon>Pseudomonadati</taxon>
        <taxon>Pseudomonadota</taxon>
        <taxon>Gammaproteobacteria</taxon>
        <taxon>Lysobacterales</taxon>
        <taxon>Lysobacteraceae</taxon>
        <taxon>Coralloluteibacterium</taxon>
    </lineage>
</organism>
<dbReference type="InterPro" id="IPR022781">
    <property type="entry name" value="Flagellar_biosynth_FliO"/>
</dbReference>
<evidence type="ECO:0000256" key="3">
    <source>
        <dbReference type="ARBA" id="ARBA00022989"/>
    </source>
</evidence>
<dbReference type="PANTHER" id="PTHR38766:SF1">
    <property type="entry name" value="FLAGELLAR PROTEIN FLIO"/>
    <property type="match status" value="1"/>
</dbReference>
<evidence type="ECO:0000313" key="9">
    <source>
        <dbReference type="Proteomes" id="UP001595892"/>
    </source>
</evidence>
<reference evidence="9" key="1">
    <citation type="journal article" date="2019" name="Int. J. Syst. Evol. Microbiol.">
        <title>The Global Catalogue of Microorganisms (GCM) 10K type strain sequencing project: providing services to taxonomists for standard genome sequencing and annotation.</title>
        <authorList>
            <consortium name="The Broad Institute Genomics Platform"/>
            <consortium name="The Broad Institute Genome Sequencing Center for Infectious Disease"/>
            <person name="Wu L."/>
            <person name="Ma J."/>
        </authorList>
    </citation>
    <scope>NUCLEOTIDE SEQUENCE [LARGE SCALE GENOMIC DNA]</scope>
    <source>
        <strain evidence="9">CGMCC 1.13574</strain>
    </source>
</reference>
<evidence type="ECO:0000256" key="7">
    <source>
        <dbReference type="RuleBase" id="RU362064"/>
    </source>
</evidence>
<dbReference type="PANTHER" id="PTHR38766">
    <property type="entry name" value="FLAGELLAR PROTEIN FLIO"/>
    <property type="match status" value="1"/>
</dbReference>
<protein>
    <recommendedName>
        <fullName evidence="7">Flagellar protein</fullName>
    </recommendedName>
</protein>
<evidence type="ECO:0000256" key="1">
    <source>
        <dbReference type="ARBA" id="ARBA00022475"/>
    </source>
</evidence>
<evidence type="ECO:0000313" key="8">
    <source>
        <dbReference type="EMBL" id="MFC4727322.1"/>
    </source>
</evidence>
<keyword evidence="3 7" id="KW-1133">Transmembrane helix</keyword>
<dbReference type="EMBL" id="JBHSGG010000007">
    <property type="protein sequence ID" value="MFC4727322.1"/>
    <property type="molecule type" value="Genomic_DNA"/>
</dbReference>
<keyword evidence="2 7" id="KW-0812">Transmembrane</keyword>
<feature type="transmembrane region" description="Helical" evidence="7">
    <location>
        <begin position="28"/>
        <end position="48"/>
    </location>
</feature>
<comment type="subcellular location">
    <subcellularLocation>
        <location evidence="7">Cell membrane</location>
    </subcellularLocation>
    <subcellularLocation>
        <location evidence="7">Bacterial flagellum basal body</location>
    </subcellularLocation>
</comment>
<keyword evidence="5 7" id="KW-0975">Bacterial flagellum</keyword>
<accession>A0ABV9NG17</accession>
<dbReference type="NCBIfam" id="TIGR03500">
    <property type="entry name" value="FliO_TIGR"/>
    <property type="match status" value="1"/>
</dbReference>
<keyword evidence="1 7" id="KW-1003">Cell membrane</keyword>
<keyword evidence="8" id="KW-0966">Cell projection</keyword>
<comment type="caution">
    <text evidence="8">The sequence shown here is derived from an EMBL/GenBank/DDBJ whole genome shotgun (WGS) entry which is preliminary data.</text>
</comment>
<keyword evidence="8" id="KW-0969">Cilium</keyword>
<comment type="similarity">
    <text evidence="6 7">Belongs to the FliO/MopB family.</text>
</comment>